<evidence type="ECO:0000313" key="1">
    <source>
        <dbReference type="EMBL" id="SCZ55894.1"/>
    </source>
</evidence>
<accession>A0A1G5Q1Z0</accession>
<gene>
    <name evidence="1" type="ORF">SAMN03097708_01220</name>
</gene>
<dbReference type="InterPro" id="IPR011330">
    <property type="entry name" value="Glyco_hydro/deAcase_b/a-brl"/>
</dbReference>
<proteinExistence type="predicted"/>
<name>A0A1G5Q1Z0_9GAMM</name>
<evidence type="ECO:0000313" key="2">
    <source>
        <dbReference type="Proteomes" id="UP000199648"/>
    </source>
</evidence>
<dbReference type="GO" id="GO:0005975">
    <property type="term" value="P:carbohydrate metabolic process"/>
    <property type="evidence" value="ECO:0007669"/>
    <property type="project" value="InterPro"/>
</dbReference>
<dbReference type="AlphaFoldDB" id="A0A1G5Q1Z0"/>
<dbReference type="SUPFAM" id="SSF88713">
    <property type="entry name" value="Glycoside hydrolase/deacetylase"/>
    <property type="match status" value="1"/>
</dbReference>
<dbReference type="Proteomes" id="UP000199648">
    <property type="component" value="Unassembled WGS sequence"/>
</dbReference>
<dbReference type="EMBL" id="FMWD01000003">
    <property type="protein sequence ID" value="SCZ55894.1"/>
    <property type="molecule type" value="Genomic_DNA"/>
</dbReference>
<dbReference type="Gene3D" id="3.20.20.370">
    <property type="entry name" value="Glycoside hydrolase/deacetylase"/>
    <property type="match status" value="1"/>
</dbReference>
<evidence type="ECO:0008006" key="3">
    <source>
        <dbReference type="Google" id="ProtNLM"/>
    </source>
</evidence>
<protein>
    <recommendedName>
        <fullName evidence="3">Polysaccharide deacetylase</fullName>
    </recommendedName>
</protein>
<dbReference type="RefSeq" id="WP_092993985.1">
    <property type="nucleotide sequence ID" value="NZ_FMWD01000003.1"/>
</dbReference>
<sequence>MSRQQVLITIDTEEDNWRPFAPHPTTRNADAIPALQALFERYGAKPTYLVTYNMGENAALTEFLRDRQDRGLCEVGGHCHPWNTPPRKEAHYLKNSMLLHLPAPLVDAKIRNLHNLLEERLGTAPTTFRSGRWGYGQNVAEALQGLGYRVETSVTAYTDWSDSFGPDYSGMSPQPYRFHEKRIYDVDPAGSMVQIPATTGYLQKNFSRRARFERTIRRGRFNRLRMIGLLDRLSLLNRVVLSPEAATASAMIRLAKRMNSEGYGYLNLFFHSPTLVPNLTPFVRTRDEKYRFMDRIEEFIAFACQSRMKFVTASEAGRTLLGHVDCGCDQGFKPSVTKVPQAF</sequence>
<dbReference type="STRING" id="415747.SAMN03097708_01220"/>
<reference evidence="1 2" key="1">
    <citation type="submission" date="2016-10" db="EMBL/GenBank/DDBJ databases">
        <authorList>
            <person name="de Groot N.N."/>
        </authorList>
    </citation>
    <scope>NUCLEOTIDE SEQUENCE [LARGE SCALE GENOMIC DNA]</scope>
    <source>
        <strain evidence="1 2">HLD2</strain>
    </source>
</reference>
<organism evidence="1 2">
    <name type="scientific">Thiohalomonas denitrificans</name>
    <dbReference type="NCBI Taxonomy" id="415747"/>
    <lineage>
        <taxon>Bacteria</taxon>
        <taxon>Pseudomonadati</taxon>
        <taxon>Pseudomonadota</taxon>
        <taxon>Gammaproteobacteria</taxon>
        <taxon>Thiohalomonadales</taxon>
        <taxon>Thiohalomonadaceae</taxon>
        <taxon>Thiohalomonas</taxon>
    </lineage>
</organism>
<keyword evidence="2" id="KW-1185">Reference proteome</keyword>